<feature type="domain" description="ABC transporter" evidence="1">
    <location>
        <begin position="20"/>
        <end position="88"/>
    </location>
</feature>
<dbReference type="PANTHER" id="PTHR43875">
    <property type="entry name" value="MALTODEXTRIN IMPORT ATP-BINDING PROTEIN MSMX"/>
    <property type="match status" value="1"/>
</dbReference>
<sequence>MANVILKNLTKKFKEVIAVDNISIEIKDKEFAVLVGPSGCGKTTTLRAIAGLEEATQGEIYIGDKLVNDVQPKDRDIAMVFQNYALYPLLFNIVILFYQKVFNIPNIAFIL</sequence>
<dbReference type="EMBL" id="BART01000054">
    <property type="protein sequence ID" value="GAG62783.1"/>
    <property type="molecule type" value="Genomic_DNA"/>
</dbReference>
<protein>
    <recommendedName>
        <fullName evidence="1">ABC transporter domain-containing protein</fullName>
    </recommendedName>
</protein>
<dbReference type="PANTHER" id="PTHR43875:SF1">
    <property type="entry name" value="OSMOPROTECTIVE COMPOUNDS UPTAKE ATP-BINDING PROTEIN GGTA"/>
    <property type="match status" value="1"/>
</dbReference>
<dbReference type="InterPro" id="IPR047641">
    <property type="entry name" value="ABC_transpr_MalK/UgpC-like"/>
</dbReference>
<dbReference type="InterPro" id="IPR003439">
    <property type="entry name" value="ABC_transporter-like_ATP-bd"/>
</dbReference>
<dbReference type="GO" id="GO:0055052">
    <property type="term" value="C:ATP-binding cassette (ABC) transporter complex, substrate-binding subunit-containing"/>
    <property type="evidence" value="ECO:0007669"/>
    <property type="project" value="TreeGrafter"/>
</dbReference>
<gene>
    <name evidence="2" type="ORF">S01H4_00406</name>
</gene>
<organism evidence="2">
    <name type="scientific">marine sediment metagenome</name>
    <dbReference type="NCBI Taxonomy" id="412755"/>
    <lineage>
        <taxon>unclassified sequences</taxon>
        <taxon>metagenomes</taxon>
        <taxon>ecological metagenomes</taxon>
    </lineage>
</organism>
<dbReference type="AlphaFoldDB" id="X0ZQQ8"/>
<accession>X0ZQQ8</accession>
<reference evidence="2" key="1">
    <citation type="journal article" date="2014" name="Front. Microbiol.">
        <title>High frequency of phylogenetically diverse reductive dehalogenase-homologous genes in deep subseafloor sedimentary metagenomes.</title>
        <authorList>
            <person name="Kawai M."/>
            <person name="Futagami T."/>
            <person name="Toyoda A."/>
            <person name="Takaki Y."/>
            <person name="Nishi S."/>
            <person name="Hori S."/>
            <person name="Arai W."/>
            <person name="Tsubouchi T."/>
            <person name="Morono Y."/>
            <person name="Uchiyama I."/>
            <person name="Ito T."/>
            <person name="Fujiyama A."/>
            <person name="Inagaki F."/>
            <person name="Takami H."/>
        </authorList>
    </citation>
    <scope>NUCLEOTIDE SEQUENCE</scope>
    <source>
        <strain evidence="2">Expedition CK06-06</strain>
    </source>
</reference>
<comment type="caution">
    <text evidence="2">The sequence shown here is derived from an EMBL/GenBank/DDBJ whole genome shotgun (WGS) entry which is preliminary data.</text>
</comment>
<evidence type="ECO:0000313" key="2">
    <source>
        <dbReference type="EMBL" id="GAG62783.1"/>
    </source>
</evidence>
<dbReference type="Gene3D" id="3.40.50.300">
    <property type="entry name" value="P-loop containing nucleotide triphosphate hydrolases"/>
    <property type="match status" value="1"/>
</dbReference>
<dbReference type="InterPro" id="IPR027417">
    <property type="entry name" value="P-loop_NTPase"/>
</dbReference>
<dbReference type="GO" id="GO:0016887">
    <property type="term" value="F:ATP hydrolysis activity"/>
    <property type="evidence" value="ECO:0007669"/>
    <property type="project" value="InterPro"/>
</dbReference>
<name>X0ZQQ8_9ZZZZ</name>
<dbReference type="Pfam" id="PF00005">
    <property type="entry name" value="ABC_tran"/>
    <property type="match status" value="1"/>
</dbReference>
<proteinExistence type="predicted"/>
<dbReference type="GO" id="GO:0005524">
    <property type="term" value="F:ATP binding"/>
    <property type="evidence" value="ECO:0007669"/>
    <property type="project" value="InterPro"/>
</dbReference>
<dbReference type="SUPFAM" id="SSF52540">
    <property type="entry name" value="P-loop containing nucleoside triphosphate hydrolases"/>
    <property type="match status" value="1"/>
</dbReference>
<evidence type="ECO:0000259" key="1">
    <source>
        <dbReference type="Pfam" id="PF00005"/>
    </source>
</evidence>